<proteinExistence type="predicted"/>
<comment type="caution">
    <text evidence="3">The sequence shown here is derived from an EMBL/GenBank/DDBJ whole genome shotgun (WGS) entry which is preliminary data.</text>
</comment>
<evidence type="ECO:0000256" key="1">
    <source>
        <dbReference type="ARBA" id="ARBA00022729"/>
    </source>
</evidence>
<dbReference type="EMBL" id="SZWE01000001">
    <property type="protein sequence ID" value="MRU14789.1"/>
    <property type="molecule type" value="Genomic_DNA"/>
</dbReference>
<name>A0A844CS12_9RHOB</name>
<protein>
    <submittedName>
        <fullName evidence="3">Outer membrane lipoprotein carrier protein LolA</fullName>
    </submittedName>
</protein>
<evidence type="ECO:0000313" key="4">
    <source>
        <dbReference type="Proteomes" id="UP000564704"/>
    </source>
</evidence>
<dbReference type="InterPro" id="IPR004564">
    <property type="entry name" value="OM_lipoprot_carrier_LolA-like"/>
</dbReference>
<reference evidence="3 4" key="1">
    <citation type="submission" date="2019-05" db="EMBL/GenBank/DDBJ databases">
        <title>Roseovarius bejariae sp. nov., a moderately halophylic bacterium isolated from a saline soil in Rambla Salada (Murcia).</title>
        <authorList>
            <person name="Castro D.J."/>
            <person name="Gomez-Altuve A."/>
            <person name="Reina J.C."/>
            <person name="Rodriguez M."/>
            <person name="Sampedro I."/>
            <person name="Llamas I."/>
            <person name="Martinez-Checa F."/>
        </authorList>
    </citation>
    <scope>NUCLEOTIDE SEQUENCE [LARGE SCALE GENOMIC DNA]</scope>
    <source>
        <strain evidence="3 4">A21</strain>
    </source>
</reference>
<feature type="chain" id="PRO_5032407530" evidence="2">
    <location>
        <begin position="28"/>
        <end position="207"/>
    </location>
</feature>
<evidence type="ECO:0000256" key="2">
    <source>
        <dbReference type="SAM" id="SignalP"/>
    </source>
</evidence>
<organism evidence="3 4">
    <name type="scientific">Roseovarius bejariae</name>
    <dbReference type="NCBI Taxonomy" id="2576383"/>
    <lineage>
        <taxon>Bacteria</taxon>
        <taxon>Pseudomonadati</taxon>
        <taxon>Pseudomonadota</taxon>
        <taxon>Alphaproteobacteria</taxon>
        <taxon>Rhodobacterales</taxon>
        <taxon>Roseobacteraceae</taxon>
        <taxon>Roseovarius</taxon>
    </lineage>
</organism>
<dbReference type="RefSeq" id="WP_154149525.1">
    <property type="nucleotide sequence ID" value="NZ_SZWE01000001.1"/>
</dbReference>
<accession>A0A844CS12</accession>
<dbReference type="InterPro" id="IPR029046">
    <property type="entry name" value="LolA/LolB/LppX"/>
</dbReference>
<dbReference type="Pfam" id="PF03548">
    <property type="entry name" value="LolA"/>
    <property type="match status" value="1"/>
</dbReference>
<keyword evidence="4" id="KW-1185">Reference proteome</keyword>
<dbReference type="Gene3D" id="2.50.20.10">
    <property type="entry name" value="Lipoprotein localisation LolA/LolB/LppX"/>
    <property type="match status" value="1"/>
</dbReference>
<dbReference type="AlphaFoldDB" id="A0A844CS12"/>
<gene>
    <name evidence="3" type="ORF">FDP25_05015</name>
</gene>
<sequence>MNTITHLLRRAALPVALAASLALPAQAQQLSLKQISAYLNSFSTAKGEFTQINDDGTINTGQIFIKRPGRVRFEYAPPERTLVVADGDTVGIVDPKSNTGPEAYPLHRTPLKIILASNVDLTRERMVTGHASDGKTTTIRAQDPEHPEYGNIELVFTANPVELRQWVINDNAGSRTTVVLGDLETGVRLANRQFEIPGKGPVGRQGD</sequence>
<dbReference type="SUPFAM" id="SSF89392">
    <property type="entry name" value="Prokaryotic lipoproteins and lipoprotein localization factors"/>
    <property type="match status" value="1"/>
</dbReference>
<dbReference type="Proteomes" id="UP000564704">
    <property type="component" value="Unassembled WGS sequence"/>
</dbReference>
<feature type="signal peptide" evidence="2">
    <location>
        <begin position="1"/>
        <end position="27"/>
    </location>
</feature>
<evidence type="ECO:0000313" key="3">
    <source>
        <dbReference type="EMBL" id="MRU14789.1"/>
    </source>
</evidence>
<dbReference type="OrthoDB" id="9800501at2"/>
<dbReference type="PANTHER" id="PTHR35869">
    <property type="entry name" value="OUTER-MEMBRANE LIPOPROTEIN CARRIER PROTEIN"/>
    <property type="match status" value="1"/>
</dbReference>
<dbReference type="CDD" id="cd16325">
    <property type="entry name" value="LolA"/>
    <property type="match status" value="1"/>
</dbReference>
<keyword evidence="3" id="KW-0449">Lipoprotein</keyword>
<keyword evidence="1 2" id="KW-0732">Signal</keyword>
<dbReference type="PANTHER" id="PTHR35869:SF1">
    <property type="entry name" value="OUTER-MEMBRANE LIPOPROTEIN CARRIER PROTEIN"/>
    <property type="match status" value="1"/>
</dbReference>